<organism evidence="4 5">
    <name type="scientific">Monosporascus ibericus</name>
    <dbReference type="NCBI Taxonomy" id="155417"/>
    <lineage>
        <taxon>Eukaryota</taxon>
        <taxon>Fungi</taxon>
        <taxon>Dikarya</taxon>
        <taxon>Ascomycota</taxon>
        <taxon>Pezizomycotina</taxon>
        <taxon>Sordariomycetes</taxon>
        <taxon>Xylariomycetidae</taxon>
        <taxon>Xylariales</taxon>
        <taxon>Xylariales incertae sedis</taxon>
        <taxon>Monosporascus</taxon>
    </lineage>
</organism>
<accession>A0A4V1XAS4</accession>
<sequence>MKLYVIILALALGARAAQQDRDVGSWKTPTTRGPDGSPTSLPTWLEARTPHIETPAPWLPPGVPPVVPVPSSGPPDSQNDSISRDIPENLNPSTIPAIPGYPLPPFPPHRPRPNTGNPVARAVAPTKVLWSTPSGWYANTESTATATAADAGDTPADVGDTPTDAGDTPANPTLAGAASLGVAPAALVLVVAAWVL</sequence>
<feature type="compositionally biased region" description="Low complexity" evidence="1">
    <location>
        <begin position="146"/>
        <end position="161"/>
    </location>
</feature>
<keyword evidence="3" id="KW-0732">Signal</keyword>
<comment type="caution">
    <text evidence="4">The sequence shown here is derived from an EMBL/GenBank/DDBJ whole genome shotgun (WGS) entry which is preliminary data.</text>
</comment>
<protein>
    <submittedName>
        <fullName evidence="4">Uncharacterized protein</fullName>
    </submittedName>
</protein>
<evidence type="ECO:0000256" key="3">
    <source>
        <dbReference type="SAM" id="SignalP"/>
    </source>
</evidence>
<feature type="transmembrane region" description="Helical" evidence="2">
    <location>
        <begin position="174"/>
        <end position="195"/>
    </location>
</feature>
<dbReference type="EMBL" id="QJNU01000243">
    <property type="protein sequence ID" value="RYP03759.1"/>
    <property type="molecule type" value="Genomic_DNA"/>
</dbReference>
<feature type="chain" id="PRO_5020228900" evidence="3">
    <location>
        <begin position="17"/>
        <end position="196"/>
    </location>
</feature>
<feature type="region of interest" description="Disordered" evidence="1">
    <location>
        <begin position="17"/>
        <end position="41"/>
    </location>
</feature>
<feature type="signal peptide" evidence="3">
    <location>
        <begin position="1"/>
        <end position="16"/>
    </location>
</feature>
<feature type="region of interest" description="Disordered" evidence="1">
    <location>
        <begin position="146"/>
        <end position="167"/>
    </location>
</feature>
<name>A0A4V1XAS4_9PEZI</name>
<gene>
    <name evidence="4" type="ORF">DL764_004934</name>
</gene>
<keyword evidence="2" id="KW-0472">Membrane</keyword>
<dbReference type="AlphaFoldDB" id="A0A4V1XAS4"/>
<evidence type="ECO:0000256" key="1">
    <source>
        <dbReference type="SAM" id="MobiDB-lite"/>
    </source>
</evidence>
<evidence type="ECO:0000313" key="4">
    <source>
        <dbReference type="EMBL" id="RYP03759.1"/>
    </source>
</evidence>
<keyword evidence="2" id="KW-1133">Transmembrane helix</keyword>
<proteinExistence type="predicted"/>
<dbReference type="OrthoDB" id="4772575at2759"/>
<reference evidence="4 5" key="1">
    <citation type="submission" date="2018-06" db="EMBL/GenBank/DDBJ databases">
        <title>Complete Genomes of Monosporascus.</title>
        <authorList>
            <person name="Robinson A.J."/>
            <person name="Natvig D.O."/>
        </authorList>
    </citation>
    <scope>NUCLEOTIDE SEQUENCE [LARGE SCALE GENOMIC DNA]</scope>
    <source>
        <strain evidence="4 5">CBS 110550</strain>
    </source>
</reference>
<evidence type="ECO:0000313" key="5">
    <source>
        <dbReference type="Proteomes" id="UP000293360"/>
    </source>
</evidence>
<feature type="compositionally biased region" description="Pro residues" evidence="1">
    <location>
        <begin position="57"/>
        <end position="73"/>
    </location>
</feature>
<feature type="compositionally biased region" description="Polar residues" evidence="1">
    <location>
        <begin position="27"/>
        <end position="41"/>
    </location>
</feature>
<keyword evidence="2" id="KW-0812">Transmembrane</keyword>
<dbReference type="Proteomes" id="UP000293360">
    <property type="component" value="Unassembled WGS sequence"/>
</dbReference>
<feature type="region of interest" description="Disordered" evidence="1">
    <location>
        <begin position="54"/>
        <end position="90"/>
    </location>
</feature>
<keyword evidence="5" id="KW-1185">Reference proteome</keyword>
<evidence type="ECO:0000256" key="2">
    <source>
        <dbReference type="SAM" id="Phobius"/>
    </source>
</evidence>